<dbReference type="InterPro" id="IPR045076">
    <property type="entry name" value="MutS"/>
</dbReference>
<feature type="non-terminal residue" evidence="9">
    <location>
        <position position="1174"/>
    </location>
</feature>
<evidence type="ECO:0000256" key="7">
    <source>
        <dbReference type="SAM" id="MobiDB-lite"/>
    </source>
</evidence>
<dbReference type="SUPFAM" id="SSF52540">
    <property type="entry name" value="P-loop containing nucleoside triphosphate hydrolases"/>
    <property type="match status" value="1"/>
</dbReference>
<name>F8U1P2_SCHMD</name>
<keyword evidence="5" id="KW-0238">DNA-binding</keyword>
<keyword evidence="3" id="KW-0227">DNA damage</keyword>
<evidence type="ECO:0000256" key="5">
    <source>
        <dbReference type="ARBA" id="ARBA00023125"/>
    </source>
</evidence>
<keyword evidence="4" id="KW-0067">ATP-binding</keyword>
<dbReference type="InterPro" id="IPR016151">
    <property type="entry name" value="DNA_mismatch_repair_MutS_N"/>
</dbReference>
<feature type="compositionally biased region" description="Polar residues" evidence="7">
    <location>
        <begin position="12"/>
        <end position="32"/>
    </location>
</feature>
<evidence type="ECO:0000256" key="6">
    <source>
        <dbReference type="SAM" id="Coils"/>
    </source>
</evidence>
<feature type="domain" description="DNA mismatch repair proteins mutS family" evidence="8">
    <location>
        <begin position="1037"/>
        <end position="1053"/>
    </location>
</feature>
<dbReference type="AlphaFoldDB" id="F8U1P2"/>
<dbReference type="Gene3D" id="1.10.1420.10">
    <property type="match status" value="2"/>
</dbReference>
<dbReference type="Pfam" id="PF01624">
    <property type="entry name" value="MutS_I"/>
    <property type="match status" value="1"/>
</dbReference>
<proteinExistence type="evidence at transcript level"/>
<dbReference type="Gene3D" id="3.40.1170.10">
    <property type="entry name" value="DNA repair protein MutS, domain I"/>
    <property type="match status" value="1"/>
</dbReference>
<evidence type="ECO:0000256" key="2">
    <source>
        <dbReference type="ARBA" id="ARBA00022741"/>
    </source>
</evidence>
<dbReference type="Pfam" id="PF00488">
    <property type="entry name" value="MutS_V"/>
    <property type="match status" value="1"/>
</dbReference>
<dbReference type="SMART" id="SM00534">
    <property type="entry name" value="MUTSac"/>
    <property type="match status" value="1"/>
</dbReference>
<evidence type="ECO:0000256" key="1">
    <source>
        <dbReference type="ARBA" id="ARBA00006271"/>
    </source>
</evidence>
<dbReference type="InterPro" id="IPR036187">
    <property type="entry name" value="DNA_mismatch_repair_MutS_sf"/>
</dbReference>
<dbReference type="GO" id="GO:0030983">
    <property type="term" value="F:mismatched DNA binding"/>
    <property type="evidence" value="ECO:0007669"/>
    <property type="project" value="InterPro"/>
</dbReference>
<dbReference type="InterPro" id="IPR000432">
    <property type="entry name" value="DNA_mismatch_repair_MutS_C"/>
</dbReference>
<dbReference type="PIRSF" id="PIRSF037677">
    <property type="entry name" value="DNA_mis_repair_Msh6"/>
    <property type="match status" value="1"/>
</dbReference>
<dbReference type="Pfam" id="PF05190">
    <property type="entry name" value="MutS_IV"/>
    <property type="match status" value="1"/>
</dbReference>
<dbReference type="InterPro" id="IPR007695">
    <property type="entry name" value="DNA_mismatch_repair_MutS-lik_N"/>
</dbReference>
<dbReference type="FunFam" id="1.10.1420.10:FF:000005">
    <property type="entry name" value="DNA mismatch repair protein"/>
    <property type="match status" value="1"/>
</dbReference>
<evidence type="ECO:0000256" key="3">
    <source>
        <dbReference type="ARBA" id="ARBA00022763"/>
    </source>
</evidence>
<feature type="region of interest" description="Disordered" evidence="7">
    <location>
        <begin position="1"/>
        <end position="63"/>
    </location>
</feature>
<evidence type="ECO:0000256" key="4">
    <source>
        <dbReference type="ARBA" id="ARBA00022840"/>
    </source>
</evidence>
<dbReference type="InterPro" id="IPR036678">
    <property type="entry name" value="MutS_con_dom_sf"/>
</dbReference>
<dbReference type="GO" id="GO:0006298">
    <property type="term" value="P:mismatch repair"/>
    <property type="evidence" value="ECO:0007669"/>
    <property type="project" value="InterPro"/>
</dbReference>
<feature type="region of interest" description="Disordered" evidence="7">
    <location>
        <begin position="115"/>
        <end position="137"/>
    </location>
</feature>
<evidence type="ECO:0000259" key="8">
    <source>
        <dbReference type="PROSITE" id="PS00486"/>
    </source>
</evidence>
<dbReference type="SUPFAM" id="SSF55271">
    <property type="entry name" value="DNA repair protein MutS, domain I"/>
    <property type="match status" value="1"/>
</dbReference>
<dbReference type="SUPFAM" id="SSF48334">
    <property type="entry name" value="DNA repair protein MutS, domain III"/>
    <property type="match status" value="1"/>
</dbReference>
<organism evidence="9">
    <name type="scientific">Schmidtea mediterranea</name>
    <name type="common">Freshwater planarian flatworm</name>
    <dbReference type="NCBI Taxonomy" id="79327"/>
    <lineage>
        <taxon>Eukaryota</taxon>
        <taxon>Metazoa</taxon>
        <taxon>Spiralia</taxon>
        <taxon>Lophotrochozoa</taxon>
        <taxon>Platyhelminthes</taxon>
        <taxon>Rhabditophora</taxon>
        <taxon>Seriata</taxon>
        <taxon>Tricladida</taxon>
        <taxon>Continenticola</taxon>
        <taxon>Geoplanoidea</taxon>
        <taxon>Dugesiidae</taxon>
        <taxon>Schmidtea</taxon>
    </lineage>
</organism>
<dbReference type="Pfam" id="PF05192">
    <property type="entry name" value="MutS_III"/>
    <property type="match status" value="1"/>
</dbReference>
<accession>F8U1P2</accession>
<protein>
    <submittedName>
        <fullName evidence="9">Msh6</fullName>
    </submittedName>
</protein>
<dbReference type="PROSITE" id="PS00486">
    <property type="entry name" value="DNA_MISMATCH_REPAIR_2"/>
    <property type="match status" value="1"/>
</dbReference>
<gene>
    <name evidence="9" type="primary">msh6</name>
</gene>
<keyword evidence="2" id="KW-0547">Nucleotide-binding</keyword>
<dbReference type="PANTHER" id="PTHR11361:SF148">
    <property type="entry name" value="DNA MISMATCH REPAIR PROTEIN MSH6"/>
    <property type="match status" value="1"/>
</dbReference>
<dbReference type="SMART" id="SM00533">
    <property type="entry name" value="MUTSd"/>
    <property type="match status" value="1"/>
</dbReference>
<dbReference type="PANTHER" id="PTHR11361">
    <property type="entry name" value="DNA MISMATCH REPAIR PROTEIN MUTS FAMILY MEMBER"/>
    <property type="match status" value="1"/>
</dbReference>
<dbReference type="InterPro" id="IPR017261">
    <property type="entry name" value="DNA_mismatch_repair_MutS/MSH"/>
</dbReference>
<dbReference type="GO" id="GO:0140664">
    <property type="term" value="F:ATP-dependent DNA damage sensor activity"/>
    <property type="evidence" value="ECO:0007669"/>
    <property type="project" value="InterPro"/>
</dbReference>
<dbReference type="Gene3D" id="3.30.420.110">
    <property type="entry name" value="MutS, connector domain"/>
    <property type="match status" value="1"/>
</dbReference>
<dbReference type="GO" id="GO:0032301">
    <property type="term" value="C:MutSalpha complex"/>
    <property type="evidence" value="ECO:0007669"/>
    <property type="project" value="TreeGrafter"/>
</dbReference>
<dbReference type="GO" id="GO:0005524">
    <property type="term" value="F:ATP binding"/>
    <property type="evidence" value="ECO:0007669"/>
    <property type="project" value="UniProtKB-KW"/>
</dbReference>
<dbReference type="OrthoDB" id="10252754at2759"/>
<dbReference type="InterPro" id="IPR027417">
    <property type="entry name" value="P-loop_NTPase"/>
</dbReference>
<dbReference type="EMBL" id="JF519637">
    <property type="protein sequence ID" value="AEB20401.1"/>
    <property type="molecule type" value="mRNA"/>
</dbReference>
<evidence type="ECO:0000313" key="9">
    <source>
        <dbReference type="EMBL" id="AEB20401.1"/>
    </source>
</evidence>
<dbReference type="InterPro" id="IPR007696">
    <property type="entry name" value="DNA_mismatch_repair_MutS_core"/>
</dbReference>
<dbReference type="Gene3D" id="3.40.50.300">
    <property type="entry name" value="P-loop containing nucleotide triphosphate hydrolases"/>
    <property type="match status" value="1"/>
</dbReference>
<comment type="similarity">
    <text evidence="1">Belongs to the DNA mismatch repair MutS family.</text>
</comment>
<reference evidence="9" key="1">
    <citation type="journal article" date="2011" name="PLoS ONE">
        <title>Loss of DNA mismatch repair imparts a selective advantage in planarian adult stem cells.</title>
        <authorList>
            <person name="Hollenbach J.P."/>
            <person name="Resch A.M."/>
            <person name="Palakodeti D."/>
            <person name="Graveley B.R."/>
            <person name="Heinen C.D."/>
        </authorList>
    </citation>
    <scope>NUCLEOTIDE SEQUENCE</scope>
</reference>
<keyword evidence="6" id="KW-0175">Coiled coil</keyword>
<feature type="compositionally biased region" description="Basic and acidic residues" evidence="7">
    <location>
        <begin position="35"/>
        <end position="61"/>
    </location>
</feature>
<dbReference type="InterPro" id="IPR007861">
    <property type="entry name" value="DNA_mismatch_repair_MutS_clamp"/>
</dbReference>
<sequence>MQKSILSFFPKTPSSKNKQTDILNIETANSKSKVNKTDKIKFKDNDSMPSTDNKDSDDFRNNSRKSFKRLKALSEDDESDKENSLIFSTNKKIKVKPNYESPPMTKTENEFLSGIRKNVNASTPHKKKPTKDEKSINDSTKALLSSFSINANDSNIETNISQVIEDDFKNDIESYEHFSYEFLKKENIRDAQRRKPDHPDYDPTTLFIPESFMMSLIQSKLTPGLKQWWKIKANGNMETIFFFKVGKFYELYHMDAVTAVSELGLTYMRGNYAHSGFPEIAFSKMADQLGFKVARVEQTETVEAMTERIKHESSKNKVVNREICQVITPGTRGFSLRNRTCRETGQEGSEELGYIEDAGGLLYSFKESLIEENVKGKLKNTVNIGVALIAQFADDDQRSRFRTLISRFQPNEIIYLKGNLSKNTQHVFNSCLAATKKECFTNNKQFLSSEDTLSRLMSSDYFAEAPANKLSRFGLPNGLTKTLNEADNLGRSSSKEYELAVSCLGALLYYLGKCLIDKYLVSIADFNLYYPSDGDCIQPHQLAIDDKEPFYTHQSHMIIDSNTLTNLDLLKNSSLGGIDGTLLERLDFSLTAFGRRLLIQWIATPLCDPDKIIERQKAIKELIELDANLSNIKNNLKSCPDLEKLVAKIHVLGLSKSVSDHPDSRAVLYEGLLYSRRKITDFVNTLTAFDNIIKIQLEFTRMHVEQNIQSKLLRKIMLHSKDSKIGEFPDISEIISFFKTAFDQENAKKNGKIIPESGIDADYDESVALIKEIERDLAEYLEKQKKIINSNVLINFFGTGKNRFQLEIPESKCSKVPSTYIASSQRKGFKRYLTVEIEGLLKKLINAEDKRDLVLKNIMSKIFAKFDEHYFQWTQVINSIAQFDALLSLTSFSRGLDGGPMTRPEIRHINPGDKPFLIITEGRFPCKAKTQSGEFISNTIKLGSLLMNSNRNLDNPVMLLTGPNMGGKSTLMRQTALIIILSQLGCYVPAEGPVILTPVDRLFTRQGANDSIGSGQSTLQVEMNEAALILSYMSPHSFLLIDELGRGTATYDGCALAFSILKRIADSCSPRTIFSTHFHKLLEEKEIGDNLQISHMACMIEDDNDDDVGNNECHLDNNLKLQNITFLYKLTHGGCPKSYGFNAARLANIPEQIILNGLKKAKIFEEETLIMEFR</sequence>
<feature type="coiled-coil region" evidence="6">
    <location>
        <begin position="763"/>
        <end position="790"/>
    </location>
</feature>